<proteinExistence type="predicted"/>
<feature type="signal peptide" evidence="1">
    <location>
        <begin position="1"/>
        <end position="22"/>
    </location>
</feature>
<dbReference type="SUPFAM" id="SSF50353">
    <property type="entry name" value="Cytokine"/>
    <property type="match status" value="1"/>
</dbReference>
<evidence type="ECO:0000256" key="1">
    <source>
        <dbReference type="SAM" id="SignalP"/>
    </source>
</evidence>
<dbReference type="InterPro" id="IPR008996">
    <property type="entry name" value="IL1/FGF"/>
</dbReference>
<dbReference type="VEuPathDB" id="VectorBase:GPPI040256"/>
<evidence type="ECO:0000313" key="2">
    <source>
        <dbReference type="EnsemblMetazoa" id="GPPI040256-PA"/>
    </source>
</evidence>
<name>A0A1B0BTR1_9MUSC</name>
<dbReference type="EnsemblMetazoa" id="GPPI040256-RA">
    <property type="protein sequence ID" value="GPPI040256-PA"/>
    <property type="gene ID" value="GPPI040256"/>
</dbReference>
<reference evidence="2" key="2">
    <citation type="submission" date="2020-05" db="UniProtKB">
        <authorList>
            <consortium name="EnsemblMetazoa"/>
        </authorList>
    </citation>
    <scope>IDENTIFICATION</scope>
    <source>
        <strain evidence="2">IAEA</strain>
    </source>
</reference>
<organism evidence="2 3">
    <name type="scientific">Glossina palpalis gambiensis</name>
    <dbReference type="NCBI Taxonomy" id="67801"/>
    <lineage>
        <taxon>Eukaryota</taxon>
        <taxon>Metazoa</taxon>
        <taxon>Ecdysozoa</taxon>
        <taxon>Arthropoda</taxon>
        <taxon>Hexapoda</taxon>
        <taxon>Insecta</taxon>
        <taxon>Pterygota</taxon>
        <taxon>Neoptera</taxon>
        <taxon>Endopterygota</taxon>
        <taxon>Diptera</taxon>
        <taxon>Brachycera</taxon>
        <taxon>Muscomorpha</taxon>
        <taxon>Hippoboscoidea</taxon>
        <taxon>Glossinidae</taxon>
        <taxon>Glossina</taxon>
    </lineage>
</organism>
<keyword evidence="3" id="KW-1185">Reference proteome</keyword>
<dbReference type="AlphaFoldDB" id="A0A1B0BTR1"/>
<dbReference type="PROSITE" id="PS51257">
    <property type="entry name" value="PROKAR_LIPOPROTEIN"/>
    <property type="match status" value="1"/>
</dbReference>
<reference evidence="3" key="1">
    <citation type="submission" date="2015-01" db="EMBL/GenBank/DDBJ databases">
        <authorList>
            <person name="Aksoy S."/>
            <person name="Warren W."/>
            <person name="Wilson R.K."/>
        </authorList>
    </citation>
    <scope>NUCLEOTIDE SEQUENCE [LARGE SCALE GENOMIC DNA]</scope>
    <source>
        <strain evidence="3">IAEA</strain>
    </source>
</reference>
<dbReference type="Proteomes" id="UP000092460">
    <property type="component" value="Unassembled WGS sequence"/>
</dbReference>
<sequence length="237" mass="26864">MGLVRTYFYTIVMLAFATTACTKKSNDYVIMLKNHERALHVNAAGKVTAADMSLAQFFTMESIGDIFSETFKIALFVKEVGRYLCFRRGKLVGLRRIWLDHFYSNSCLSASVSTFLPTLIFGRQPFGRFYLLVIAILRAIKEYIEFLPLLKTFYGTITYSDETTPSVSSDIITKRREATSMSLPKSKSRLNNIDYNNNGQFVETAAQGGILKIYSTWIVLADDNEAKNRAQQAYIAK</sequence>
<evidence type="ECO:0008006" key="4">
    <source>
        <dbReference type="Google" id="ProtNLM"/>
    </source>
</evidence>
<evidence type="ECO:0000313" key="3">
    <source>
        <dbReference type="Proteomes" id="UP000092460"/>
    </source>
</evidence>
<dbReference type="EMBL" id="JXJN01020319">
    <property type="status" value="NOT_ANNOTATED_CDS"/>
    <property type="molecule type" value="Genomic_DNA"/>
</dbReference>
<protein>
    <recommendedName>
        <fullName evidence="4">Lipoprotein</fullName>
    </recommendedName>
</protein>
<accession>A0A1B0BTR1</accession>
<keyword evidence="1" id="KW-0732">Signal</keyword>
<feature type="chain" id="PRO_5008405140" description="Lipoprotein" evidence="1">
    <location>
        <begin position="23"/>
        <end position="237"/>
    </location>
</feature>